<dbReference type="InterPro" id="IPR006405">
    <property type="entry name" value="Nic_PRibTrfase_pncB"/>
</dbReference>
<evidence type="ECO:0000313" key="14">
    <source>
        <dbReference type="Proteomes" id="UP000075374"/>
    </source>
</evidence>
<sequence length="491" mass="55746">MDNNNFFNIKNGRNLTMLVDFYELTMANGYFEHNVGEKISYFDMFFRRVPDGGGYCIMAGVQQLMDYLSNLKFTDEDIEYLRSKGIFSNKFLEYLRNFKFECDVWAIPEGNPVFPGEPLVTVRGPIIQAQFVETMILLTINHQTLIATKANRICRAAEGRPVMEFGSRRAQGYDGAIYGARAAIIGGCSATACTIAEQMFEVPAAGTMAHSWVQLFPTEYEAFKAWAETSPSDCVLLIDTYNVLKSGLPNAIKVFDEVLKPMGYRPKGVRIDSGDITYLTKQCRKILDSAGYPDVNIIVSNSLDEHIITDVLAQGAKIDSFGVGERLITARSEPVFGGVYKLVAIEDNGEIIPKIKISENAEKITNPGFKKIYRLFDKTSDKAIADLICLSTENIDDSKPIEIFNPIHTWKKKKLTNYYAKELMVKIFEKGKPCYKNPSVKEIQAFAKQETEKLWEEVLRFENPHSYYVDLSKKLWTLKHELLDKYSNLYQ</sequence>
<evidence type="ECO:0000256" key="2">
    <source>
        <dbReference type="ARBA" id="ARBA00010897"/>
    </source>
</evidence>
<dbReference type="PATRIC" id="fig|1121305.3.peg.273"/>
<dbReference type="NCBIfam" id="NF009131">
    <property type="entry name" value="PRK12484.1"/>
    <property type="match status" value="1"/>
</dbReference>
<dbReference type="GO" id="GO:0034355">
    <property type="term" value="P:NAD+ biosynthetic process via the salvage pathway"/>
    <property type="evidence" value="ECO:0007669"/>
    <property type="project" value="TreeGrafter"/>
</dbReference>
<dbReference type="EMBL" id="LTBB01000001">
    <property type="protein sequence ID" value="KYH30328.1"/>
    <property type="molecule type" value="Genomic_DNA"/>
</dbReference>
<dbReference type="GO" id="GO:0004516">
    <property type="term" value="F:nicotinate phosphoribosyltransferase activity"/>
    <property type="evidence" value="ECO:0007669"/>
    <property type="project" value="UniProtKB-UniRule"/>
</dbReference>
<evidence type="ECO:0000256" key="5">
    <source>
        <dbReference type="ARBA" id="ARBA00022598"/>
    </source>
</evidence>
<dbReference type="InterPro" id="IPR036068">
    <property type="entry name" value="Nicotinate_pribotase-like_C"/>
</dbReference>
<dbReference type="GO" id="GO:0005829">
    <property type="term" value="C:cytosol"/>
    <property type="evidence" value="ECO:0007669"/>
    <property type="project" value="TreeGrafter"/>
</dbReference>
<comment type="function">
    <text evidence="9">Catalyzes the first step in the biosynthesis of NAD from nicotinic acid, the ATP-dependent synthesis of beta-nicotinate D-ribonucleotide from nicotinate and 5-phospho-D-ribose 1-phosphate.</text>
</comment>
<evidence type="ECO:0000259" key="11">
    <source>
        <dbReference type="Pfam" id="PF17767"/>
    </source>
</evidence>
<comment type="similarity">
    <text evidence="2 9">Belongs to the NAPRTase family.</text>
</comment>
<feature type="domain" description="Nicotinate phosphoribosyltransferase C-terminal" evidence="12">
    <location>
        <begin position="370"/>
        <end position="479"/>
    </location>
</feature>
<dbReference type="Pfam" id="PF17767">
    <property type="entry name" value="NAPRTase_N"/>
    <property type="match status" value="1"/>
</dbReference>
<dbReference type="NCBIfam" id="TIGR01513">
    <property type="entry name" value="NAPRTase_put"/>
    <property type="match status" value="1"/>
</dbReference>
<dbReference type="PANTHER" id="PTHR11098:SF1">
    <property type="entry name" value="NICOTINATE PHOSPHORIBOSYLTRANSFERASE"/>
    <property type="match status" value="1"/>
</dbReference>
<dbReference type="CDD" id="cd01570">
    <property type="entry name" value="NAPRTase_A"/>
    <property type="match status" value="1"/>
</dbReference>
<accession>A0A151ARQ7</accession>
<proteinExistence type="inferred from homology"/>
<feature type="domain" description="Nicotinate phosphoribosyltransferase N-terminal" evidence="11">
    <location>
        <begin position="17"/>
        <end position="141"/>
    </location>
</feature>
<evidence type="ECO:0000256" key="6">
    <source>
        <dbReference type="ARBA" id="ARBA00022642"/>
    </source>
</evidence>
<dbReference type="UniPathway" id="UPA00253">
    <property type="reaction ID" value="UER00457"/>
</dbReference>
<keyword evidence="4" id="KW-0597">Phosphoprotein</keyword>
<dbReference type="Pfam" id="PF04095">
    <property type="entry name" value="NAPRTase"/>
    <property type="match status" value="1"/>
</dbReference>
<keyword evidence="6 9" id="KW-0662">Pyridine nucleotide biosynthesis</keyword>
<dbReference type="Gene3D" id="3.20.140.10">
    <property type="entry name" value="nicotinate phosphoribosyltransferase"/>
    <property type="match status" value="1"/>
</dbReference>
<comment type="catalytic activity">
    <reaction evidence="8 9">
        <text>5-phospho-alpha-D-ribose 1-diphosphate + nicotinate + ATP + H2O = nicotinate beta-D-ribonucleotide + ADP + phosphate + diphosphate</text>
        <dbReference type="Rhea" id="RHEA:36163"/>
        <dbReference type="ChEBI" id="CHEBI:15377"/>
        <dbReference type="ChEBI" id="CHEBI:30616"/>
        <dbReference type="ChEBI" id="CHEBI:32544"/>
        <dbReference type="ChEBI" id="CHEBI:33019"/>
        <dbReference type="ChEBI" id="CHEBI:43474"/>
        <dbReference type="ChEBI" id="CHEBI:57502"/>
        <dbReference type="ChEBI" id="CHEBI:58017"/>
        <dbReference type="ChEBI" id="CHEBI:456216"/>
        <dbReference type="EC" id="6.3.4.21"/>
    </reaction>
</comment>
<comment type="PTM">
    <text evidence="9">Transiently phosphorylated on a His residue during the reaction cycle. Phosphorylation strongly increases the affinity for substrates and increases the rate of nicotinate D-ribonucleotide production. Dephosphorylation regenerates the low-affinity form of the enzyme, leading to product release.</text>
</comment>
<dbReference type="InterPro" id="IPR041619">
    <property type="entry name" value="NAPRTase_C"/>
</dbReference>
<dbReference type="PIRSF" id="PIRSF000484">
    <property type="entry name" value="NAPRT"/>
    <property type="match status" value="1"/>
</dbReference>
<dbReference type="NCBIfam" id="NF006695">
    <property type="entry name" value="PRK09243.1-2"/>
    <property type="match status" value="1"/>
</dbReference>
<dbReference type="FunFam" id="3.20.20.70:FF:000076">
    <property type="entry name" value="Nicotinate phosphoribosyltransferase"/>
    <property type="match status" value="1"/>
</dbReference>
<dbReference type="Proteomes" id="UP000075374">
    <property type="component" value="Unassembled WGS sequence"/>
</dbReference>
<evidence type="ECO:0000256" key="8">
    <source>
        <dbReference type="ARBA" id="ARBA00048668"/>
    </source>
</evidence>
<keyword evidence="5 9" id="KW-0436">Ligase</keyword>
<name>A0A151ARQ7_9CLOT</name>
<dbReference type="PANTHER" id="PTHR11098">
    <property type="entry name" value="NICOTINATE PHOSPHORIBOSYLTRANSFERASE"/>
    <property type="match status" value="1"/>
</dbReference>
<keyword evidence="7 9" id="KW-0808">Transferase</keyword>
<evidence type="ECO:0000313" key="13">
    <source>
        <dbReference type="EMBL" id="KYH30328.1"/>
    </source>
</evidence>
<comment type="pathway">
    <text evidence="1 9">Cofactor biosynthesis; NAD(+) biosynthesis; nicotinate D-ribonucleotide from nicotinate: step 1/1.</text>
</comment>
<feature type="domain" description="Nicotinate/nicotinamide phosphoribosyltransferase" evidence="10">
    <location>
        <begin position="162"/>
        <end position="349"/>
    </location>
</feature>
<dbReference type="Pfam" id="PF17956">
    <property type="entry name" value="NAPRTase_C"/>
    <property type="match status" value="1"/>
</dbReference>
<dbReference type="InterPro" id="IPR040727">
    <property type="entry name" value="NAPRTase_N"/>
</dbReference>
<dbReference type="GO" id="GO:0047280">
    <property type="term" value="F:nicotinamide phosphoribosyltransferase activity"/>
    <property type="evidence" value="ECO:0007669"/>
    <property type="project" value="UniProtKB-ARBA"/>
</dbReference>
<protein>
    <recommendedName>
        <fullName evidence="3 9">Nicotinate phosphoribosyltransferase</fullName>
        <ecNumber evidence="3 9">6.3.4.21</ecNumber>
    </recommendedName>
</protein>
<keyword evidence="14" id="KW-1185">Reference proteome</keyword>
<evidence type="ECO:0000256" key="3">
    <source>
        <dbReference type="ARBA" id="ARBA00013236"/>
    </source>
</evidence>
<organism evidence="13 14">
    <name type="scientific">Clostridium colicanis DSM 13634</name>
    <dbReference type="NCBI Taxonomy" id="1121305"/>
    <lineage>
        <taxon>Bacteria</taxon>
        <taxon>Bacillati</taxon>
        <taxon>Bacillota</taxon>
        <taxon>Clostridia</taxon>
        <taxon>Eubacteriales</taxon>
        <taxon>Clostridiaceae</taxon>
        <taxon>Clostridium</taxon>
    </lineage>
</organism>
<keyword evidence="13" id="KW-0328">Glycosyltransferase</keyword>
<dbReference type="InterPro" id="IPR013785">
    <property type="entry name" value="Aldolase_TIM"/>
</dbReference>
<dbReference type="AlphaFoldDB" id="A0A151ARQ7"/>
<dbReference type="InterPro" id="IPR041525">
    <property type="entry name" value="N/Namide_PRibTrfase"/>
</dbReference>
<evidence type="ECO:0000256" key="7">
    <source>
        <dbReference type="ARBA" id="ARBA00022679"/>
    </source>
</evidence>
<evidence type="ECO:0000259" key="12">
    <source>
        <dbReference type="Pfam" id="PF17956"/>
    </source>
</evidence>
<dbReference type="InterPro" id="IPR007229">
    <property type="entry name" value="Nic_PRibTrfase-Fam"/>
</dbReference>
<evidence type="ECO:0000256" key="4">
    <source>
        <dbReference type="ARBA" id="ARBA00022553"/>
    </source>
</evidence>
<dbReference type="RefSeq" id="WP_061857206.1">
    <property type="nucleotide sequence ID" value="NZ_LTBB01000001.1"/>
</dbReference>
<evidence type="ECO:0000256" key="1">
    <source>
        <dbReference type="ARBA" id="ARBA00004952"/>
    </source>
</evidence>
<dbReference type="EC" id="6.3.4.21" evidence="3 9"/>
<dbReference type="SUPFAM" id="SSF54675">
    <property type="entry name" value="Nicotinate/Quinolinate PRTase N-terminal domain-like"/>
    <property type="match status" value="1"/>
</dbReference>
<comment type="caution">
    <text evidence="13">The sequence shown here is derived from an EMBL/GenBank/DDBJ whole genome shotgun (WGS) entry which is preliminary data.</text>
</comment>
<dbReference type="SUPFAM" id="SSF51690">
    <property type="entry name" value="Nicotinate/Quinolinate PRTase C-terminal domain-like"/>
    <property type="match status" value="1"/>
</dbReference>
<dbReference type="STRING" id="1121305.CLCOL_02740"/>
<gene>
    <name evidence="13" type="primary">pncB2</name>
    <name evidence="13" type="ORF">CLCOL_02740</name>
</gene>
<dbReference type="Gene3D" id="3.20.20.70">
    <property type="entry name" value="Aldolase class I"/>
    <property type="match status" value="1"/>
</dbReference>
<evidence type="ECO:0000259" key="10">
    <source>
        <dbReference type="Pfam" id="PF04095"/>
    </source>
</evidence>
<evidence type="ECO:0000256" key="9">
    <source>
        <dbReference type="RuleBase" id="RU365100"/>
    </source>
</evidence>
<reference evidence="13 14" key="1">
    <citation type="submission" date="2016-02" db="EMBL/GenBank/DDBJ databases">
        <title>Genome sequence of Clostridium colicanis DSM 13634.</title>
        <authorList>
            <person name="Poehlein A."/>
            <person name="Daniel R."/>
        </authorList>
    </citation>
    <scope>NUCLEOTIDE SEQUENCE [LARGE SCALE GENOMIC DNA]</scope>
    <source>
        <strain evidence="13 14">DSM 13634</strain>
    </source>
</reference>